<dbReference type="AlphaFoldDB" id="A0A7Z0EE35"/>
<comment type="caution">
    <text evidence="1">The sequence shown here is derived from an EMBL/GenBank/DDBJ whole genome shotgun (WGS) entry which is preliminary data.</text>
</comment>
<accession>A0A7Z0EE35</accession>
<gene>
    <name evidence="1" type="ORF">HNR05_001577</name>
</gene>
<sequence length="193" mass="21305">MSAVLETVDESWRQVPTLLRKLDEFPIGKLEAWSTALLHNCVAFLPGVQRSVAQLTGLDPELELPWRRGGKGEGDIAGCTEHSLIALAYIETKGAKTQVSYDYDCPFKCGEWQSQFVHMTHLNEPLLVVAPQRNLASREKTWHTHEGLPASAAVTSYSVLADMIEDALRTGNLPSCSLLEALYDVERVDLPGS</sequence>
<evidence type="ECO:0000313" key="1">
    <source>
        <dbReference type="EMBL" id="NYJ19786.1"/>
    </source>
</evidence>
<dbReference type="EMBL" id="JACCFM010000001">
    <property type="protein sequence ID" value="NYJ19786.1"/>
    <property type="molecule type" value="Genomic_DNA"/>
</dbReference>
<dbReference type="Proteomes" id="UP000537260">
    <property type="component" value="Unassembled WGS sequence"/>
</dbReference>
<evidence type="ECO:0000313" key="2">
    <source>
        <dbReference type="Proteomes" id="UP000537260"/>
    </source>
</evidence>
<organism evidence="1 2">
    <name type="scientific">Glaciibacter psychrotolerans</name>
    <dbReference type="NCBI Taxonomy" id="670054"/>
    <lineage>
        <taxon>Bacteria</taxon>
        <taxon>Bacillati</taxon>
        <taxon>Actinomycetota</taxon>
        <taxon>Actinomycetes</taxon>
        <taxon>Micrococcales</taxon>
        <taxon>Microbacteriaceae</taxon>
        <taxon>Glaciibacter</taxon>
    </lineage>
</organism>
<dbReference type="RefSeq" id="WP_179578488.1">
    <property type="nucleotide sequence ID" value="NZ_JACCFM010000001.1"/>
</dbReference>
<reference evidence="1 2" key="1">
    <citation type="submission" date="2020-07" db="EMBL/GenBank/DDBJ databases">
        <title>Sequencing the genomes of 1000 actinobacteria strains.</title>
        <authorList>
            <person name="Klenk H.-P."/>
        </authorList>
    </citation>
    <scope>NUCLEOTIDE SEQUENCE [LARGE SCALE GENOMIC DNA]</scope>
    <source>
        <strain evidence="1 2">LI1</strain>
    </source>
</reference>
<name>A0A7Z0EE35_9MICO</name>
<protein>
    <submittedName>
        <fullName evidence="1">Uncharacterized protein</fullName>
    </submittedName>
</protein>
<keyword evidence="2" id="KW-1185">Reference proteome</keyword>
<proteinExistence type="predicted"/>